<evidence type="ECO:0000256" key="4">
    <source>
        <dbReference type="ARBA" id="ARBA00022722"/>
    </source>
</evidence>
<dbReference type="InterPro" id="IPR039787">
    <property type="entry name" value="ENDOU"/>
</dbReference>
<evidence type="ECO:0000256" key="5">
    <source>
        <dbReference type="ARBA" id="ARBA00022723"/>
    </source>
</evidence>
<sequence length="191" mass="21958">MQDFIALKDCFLPSLLEEDGNSPEKERLQESFLDSVLQTGVMQEAIRFLVDRKLAPASQGTFKSLLRTLWFSPYKRGKRENTCGFEHVFLGEKRGQKVLGLHNWLTLYLREKSGEINYLGHIKQCTKYPARFLIGSSPEFDMALYTVVFLTANQRTPKQFRLGVSLKHNNSRIAIQCYKVAQNKIGTCYIV</sequence>
<dbReference type="GO" id="GO:0016787">
    <property type="term" value="F:hydrolase activity"/>
    <property type="evidence" value="ECO:0007669"/>
    <property type="project" value="UniProtKB-KW"/>
</dbReference>
<evidence type="ECO:0000256" key="11">
    <source>
        <dbReference type="RuleBase" id="RU367085"/>
    </source>
</evidence>
<keyword evidence="5 11" id="KW-0479">Metal-binding</keyword>
<dbReference type="WBParaSite" id="SSLN_0001723601-mRNA-1">
    <property type="protein sequence ID" value="SSLN_0001723601-mRNA-1"/>
    <property type="gene ID" value="SSLN_0001723601"/>
</dbReference>
<dbReference type="GO" id="GO:0003723">
    <property type="term" value="F:RNA binding"/>
    <property type="evidence" value="ECO:0007669"/>
    <property type="project" value="UniProtKB-UniRule"/>
</dbReference>
<dbReference type="InterPro" id="IPR037227">
    <property type="entry name" value="EndoU-like"/>
</dbReference>
<dbReference type="EC" id="4.6.1.-" evidence="11"/>
<evidence type="ECO:0000256" key="2">
    <source>
        <dbReference type="ARBA" id="ARBA00010168"/>
    </source>
</evidence>
<evidence type="ECO:0000256" key="7">
    <source>
        <dbReference type="ARBA" id="ARBA00022801"/>
    </source>
</evidence>
<evidence type="ECO:0000259" key="12">
    <source>
        <dbReference type="PROSITE" id="PS51959"/>
    </source>
</evidence>
<dbReference type="PANTHER" id="PTHR12439:SF11">
    <property type="entry name" value="URIDYLATE-SPECIFIC ENDORIBONUCLEASE"/>
    <property type="match status" value="1"/>
</dbReference>
<dbReference type="PROSITE" id="PS51959">
    <property type="entry name" value="ENDOU"/>
    <property type="match status" value="1"/>
</dbReference>
<dbReference type="PANTHER" id="PTHR12439">
    <property type="entry name" value="PLACENTAL PROTEIN 11-RELATED"/>
    <property type="match status" value="1"/>
</dbReference>
<accession>A0A183TJF3</accession>
<reference evidence="15" key="1">
    <citation type="submission" date="2016-06" db="UniProtKB">
        <authorList>
            <consortium name="WormBaseParasite"/>
        </authorList>
    </citation>
    <scope>IDENTIFICATION</scope>
</reference>
<evidence type="ECO:0000313" key="14">
    <source>
        <dbReference type="Proteomes" id="UP000275846"/>
    </source>
</evidence>
<comment type="subunit">
    <text evidence="3 11">Monomer.</text>
</comment>
<evidence type="ECO:0000256" key="10">
    <source>
        <dbReference type="ARBA" id="ARBA00023239"/>
    </source>
</evidence>
<proteinExistence type="inferred from homology"/>
<evidence type="ECO:0000256" key="1">
    <source>
        <dbReference type="ARBA" id="ARBA00001936"/>
    </source>
</evidence>
<evidence type="ECO:0000256" key="6">
    <source>
        <dbReference type="ARBA" id="ARBA00022759"/>
    </source>
</evidence>
<evidence type="ECO:0000256" key="9">
    <source>
        <dbReference type="ARBA" id="ARBA00023211"/>
    </source>
</evidence>
<keyword evidence="10" id="KW-0456">Lyase</keyword>
<dbReference type="AlphaFoldDB" id="A0A183TJF3"/>
<keyword evidence="6 11" id="KW-0255">Endonuclease</keyword>
<comment type="catalytic activity">
    <reaction evidence="11">
        <text>ribonucleotidyl-uridine-RNA = a 5'-end dephospho-uridine-RNA + a 3'-end 2',3'-cyclophospho-ribonucleotide-RNA</text>
        <dbReference type="Rhea" id="RHEA:67792"/>
        <dbReference type="Rhea" id="RHEA-COMP:10464"/>
        <dbReference type="Rhea" id="RHEA-COMP:17354"/>
        <dbReference type="Rhea" id="RHEA-COMP:17356"/>
        <dbReference type="ChEBI" id="CHEBI:83064"/>
        <dbReference type="ChEBI" id="CHEBI:173117"/>
        <dbReference type="ChEBI" id="CHEBI:173224"/>
    </reaction>
</comment>
<evidence type="ECO:0000256" key="3">
    <source>
        <dbReference type="ARBA" id="ARBA00011245"/>
    </source>
</evidence>
<reference evidence="13 14" key="2">
    <citation type="submission" date="2018-11" db="EMBL/GenBank/DDBJ databases">
        <authorList>
            <consortium name="Pathogen Informatics"/>
        </authorList>
    </citation>
    <scope>NUCLEOTIDE SEQUENCE [LARGE SCALE GENOMIC DNA]</scope>
    <source>
        <strain evidence="13 14">NST_G2</strain>
    </source>
</reference>
<dbReference type="SUPFAM" id="SSF142877">
    <property type="entry name" value="EndoU-like"/>
    <property type="match status" value="1"/>
</dbReference>
<dbReference type="EMBL" id="UYSU01041286">
    <property type="protein sequence ID" value="VDM02987.1"/>
    <property type="molecule type" value="Genomic_DNA"/>
</dbReference>
<dbReference type="InterPro" id="IPR018998">
    <property type="entry name" value="EndoU_C"/>
</dbReference>
<dbReference type="GO" id="GO:0046872">
    <property type="term" value="F:metal ion binding"/>
    <property type="evidence" value="ECO:0007669"/>
    <property type="project" value="UniProtKB-UniRule"/>
</dbReference>
<dbReference type="GO" id="GO:0016829">
    <property type="term" value="F:lyase activity"/>
    <property type="evidence" value="ECO:0007669"/>
    <property type="project" value="UniProtKB-KW"/>
</dbReference>
<keyword evidence="4 11" id="KW-0540">Nuclease</keyword>
<evidence type="ECO:0000256" key="8">
    <source>
        <dbReference type="ARBA" id="ARBA00022884"/>
    </source>
</evidence>
<keyword evidence="14" id="KW-1185">Reference proteome</keyword>
<comment type="similarity">
    <text evidence="2 11">Belongs to the ENDOU family.</text>
</comment>
<dbReference type="CDD" id="cd21159">
    <property type="entry name" value="XendoU"/>
    <property type="match status" value="1"/>
</dbReference>
<keyword evidence="8 11" id="KW-0694">RNA-binding</keyword>
<dbReference type="OrthoDB" id="430326at2759"/>
<dbReference type="GO" id="GO:0004521">
    <property type="term" value="F:RNA endonuclease activity"/>
    <property type="evidence" value="ECO:0007669"/>
    <property type="project" value="UniProtKB-UniRule"/>
</dbReference>
<dbReference type="Pfam" id="PF09412">
    <property type="entry name" value="XendoU"/>
    <property type="match status" value="2"/>
</dbReference>
<evidence type="ECO:0000313" key="13">
    <source>
        <dbReference type="EMBL" id="VDM02987.1"/>
    </source>
</evidence>
<keyword evidence="9 11" id="KW-0464">Manganese</keyword>
<feature type="domain" description="EndoU" evidence="12">
    <location>
        <begin position="1"/>
        <end position="191"/>
    </location>
</feature>
<protein>
    <recommendedName>
        <fullName evidence="11">Uridylate-specific endoribonuclease</fullName>
        <ecNumber evidence="11">4.6.1.-</ecNumber>
    </recommendedName>
</protein>
<comment type="cofactor">
    <cofactor evidence="1 11">
        <name>Mn(2+)</name>
        <dbReference type="ChEBI" id="CHEBI:29035"/>
    </cofactor>
</comment>
<gene>
    <name evidence="13" type="ORF">SSLN_LOCUS16601</name>
</gene>
<evidence type="ECO:0000313" key="15">
    <source>
        <dbReference type="WBParaSite" id="SSLN_0001723601-mRNA-1"/>
    </source>
</evidence>
<organism evidence="15">
    <name type="scientific">Schistocephalus solidus</name>
    <name type="common">Tapeworm</name>
    <dbReference type="NCBI Taxonomy" id="70667"/>
    <lineage>
        <taxon>Eukaryota</taxon>
        <taxon>Metazoa</taxon>
        <taxon>Spiralia</taxon>
        <taxon>Lophotrochozoa</taxon>
        <taxon>Platyhelminthes</taxon>
        <taxon>Cestoda</taxon>
        <taxon>Eucestoda</taxon>
        <taxon>Diphyllobothriidea</taxon>
        <taxon>Diphyllobothriidae</taxon>
        <taxon>Schistocephalus</taxon>
    </lineage>
</organism>
<dbReference type="Proteomes" id="UP000275846">
    <property type="component" value="Unassembled WGS sequence"/>
</dbReference>
<keyword evidence="7 11" id="KW-0378">Hydrolase</keyword>
<name>A0A183TJF3_SCHSO</name>